<reference evidence="3" key="1">
    <citation type="submission" date="2016-10" db="EMBL/GenBank/DDBJ databases">
        <authorList>
            <person name="Varghese N."/>
            <person name="Submissions S."/>
        </authorList>
    </citation>
    <scope>NUCLEOTIDE SEQUENCE [LARGE SCALE GENOMIC DNA]</scope>
    <source>
        <strain evidence="3">CGMCC 4.3516</strain>
    </source>
</reference>
<gene>
    <name evidence="2" type="ORF">SAMN05216270_114132</name>
</gene>
<feature type="transmembrane region" description="Helical" evidence="1">
    <location>
        <begin position="164"/>
        <end position="183"/>
    </location>
</feature>
<dbReference type="OrthoDB" id="9813426at2"/>
<name>A0A1G7AV72_9ACTN</name>
<dbReference type="STRING" id="58114.SAMN05216270_114132"/>
<evidence type="ECO:0000256" key="1">
    <source>
        <dbReference type="SAM" id="Phobius"/>
    </source>
</evidence>
<evidence type="ECO:0000313" key="3">
    <source>
        <dbReference type="Proteomes" id="UP000198949"/>
    </source>
</evidence>
<organism evidence="2 3">
    <name type="scientific">Glycomyces harbinensis</name>
    <dbReference type="NCBI Taxonomy" id="58114"/>
    <lineage>
        <taxon>Bacteria</taxon>
        <taxon>Bacillati</taxon>
        <taxon>Actinomycetota</taxon>
        <taxon>Actinomycetes</taxon>
        <taxon>Glycomycetales</taxon>
        <taxon>Glycomycetaceae</taxon>
        <taxon>Glycomyces</taxon>
    </lineage>
</organism>
<dbReference type="Proteomes" id="UP000198949">
    <property type="component" value="Unassembled WGS sequence"/>
</dbReference>
<dbReference type="AlphaFoldDB" id="A0A1G7AV72"/>
<sequence>MVFFWAMLAIIGVVLADFFIPMMPSSAFVTTAVGLVFGDPVLIALVLAGAAGASWLSEFLGYQAFKALRTGRRRRGPRVLKSLIARTAVRVEGAAQQAMVAHPYRATVVARFLPAGRTGLAWLAAGSTGVPYVRMAALGAVLWSVYAVGLGMLAAWIAGPNFEVMIGSIMVAMAVGAILTSIVRRSRFMRAAEAVDEVTST</sequence>
<keyword evidence="3" id="KW-1185">Reference proteome</keyword>
<proteinExistence type="predicted"/>
<evidence type="ECO:0000313" key="2">
    <source>
        <dbReference type="EMBL" id="SDE17895.1"/>
    </source>
</evidence>
<dbReference type="RefSeq" id="WP_091039401.1">
    <property type="nucleotide sequence ID" value="NZ_FNAD01000014.1"/>
</dbReference>
<feature type="transmembrane region" description="Helical" evidence="1">
    <location>
        <begin position="136"/>
        <end position="158"/>
    </location>
</feature>
<keyword evidence="1" id="KW-0472">Membrane</keyword>
<feature type="transmembrane region" description="Helical" evidence="1">
    <location>
        <begin position="40"/>
        <end position="65"/>
    </location>
</feature>
<keyword evidence="1" id="KW-1133">Transmembrane helix</keyword>
<protein>
    <submittedName>
        <fullName evidence="2">Membrane protein DedA, SNARE-associated domain</fullName>
    </submittedName>
</protein>
<dbReference type="EMBL" id="FNAD01000014">
    <property type="protein sequence ID" value="SDE17895.1"/>
    <property type="molecule type" value="Genomic_DNA"/>
</dbReference>
<keyword evidence="1" id="KW-0812">Transmembrane</keyword>
<accession>A0A1G7AV72</accession>